<gene>
    <name evidence="1" type="ORF">IFM89_026768</name>
</gene>
<protein>
    <submittedName>
        <fullName evidence="1">Uncharacterized protein</fullName>
    </submittedName>
</protein>
<evidence type="ECO:0000313" key="1">
    <source>
        <dbReference type="EMBL" id="KAF9615865.1"/>
    </source>
</evidence>
<accession>A0A835M1U2</accession>
<dbReference type="AlphaFoldDB" id="A0A835M1U2"/>
<reference evidence="1 2" key="1">
    <citation type="submission" date="2020-10" db="EMBL/GenBank/DDBJ databases">
        <title>The Coptis chinensis genome and diversification of protoberbering-type alkaloids.</title>
        <authorList>
            <person name="Wang B."/>
            <person name="Shu S."/>
            <person name="Song C."/>
            <person name="Liu Y."/>
        </authorList>
    </citation>
    <scope>NUCLEOTIDE SEQUENCE [LARGE SCALE GENOMIC DNA]</scope>
    <source>
        <strain evidence="1">HL-2020</strain>
        <tissue evidence="1">Leaf</tissue>
    </source>
</reference>
<comment type="caution">
    <text evidence="1">The sequence shown here is derived from an EMBL/GenBank/DDBJ whole genome shotgun (WGS) entry which is preliminary data.</text>
</comment>
<evidence type="ECO:0000313" key="2">
    <source>
        <dbReference type="Proteomes" id="UP000631114"/>
    </source>
</evidence>
<proteinExistence type="predicted"/>
<keyword evidence="2" id="KW-1185">Reference proteome</keyword>
<organism evidence="1 2">
    <name type="scientific">Coptis chinensis</name>
    <dbReference type="NCBI Taxonomy" id="261450"/>
    <lineage>
        <taxon>Eukaryota</taxon>
        <taxon>Viridiplantae</taxon>
        <taxon>Streptophyta</taxon>
        <taxon>Embryophyta</taxon>
        <taxon>Tracheophyta</taxon>
        <taxon>Spermatophyta</taxon>
        <taxon>Magnoliopsida</taxon>
        <taxon>Ranunculales</taxon>
        <taxon>Ranunculaceae</taxon>
        <taxon>Coptidoideae</taxon>
        <taxon>Coptis</taxon>
    </lineage>
</organism>
<dbReference type="EMBL" id="JADFTS010000003">
    <property type="protein sequence ID" value="KAF9615865.1"/>
    <property type="molecule type" value="Genomic_DNA"/>
</dbReference>
<dbReference type="Proteomes" id="UP000631114">
    <property type="component" value="Unassembled WGS sequence"/>
</dbReference>
<name>A0A835M1U2_9MAGN</name>
<sequence>MSRSGVEFHVKDGNLVSSSGMTASHLLVAVAFYWKAVVEEGSRSYGVMGILSLVGLVLESTDETFVTHSGRKVSLRIWTPAQDLAKNEVMPCIHSKQMMRWDEDASTSSVRLY</sequence>
<dbReference type="OrthoDB" id="1682989at2759"/>